<sequence>MKTKLLHKPLIFGLLILVFSCTAVSTNDTNISKNSSNENTEIFEENPHFVKPTIDFINEDSSSQGHKIYHRLVTNPTAYIQQHAQEVAEMIYTPKEIIDGEIQPIKKITYTLKRYDGISEKYGAPPAIGIKFSTKHIEKTFESSHNDDSIYFEIKGVLYHEIVHGYQYEPKNAGVYKKGDDFFGFIEGLADYVRIEKGYHKRKIKLGGHWNDGYTTSGYFIKYLKDTYDPDFARKLNRSCILLENWDWTSALQLVLESDKTIDEHWEDYQNYIKENKTV</sequence>
<dbReference type="STRING" id="915059.NH26_19625"/>
<dbReference type="AlphaFoldDB" id="A0A1S1YS15"/>
<organism evidence="2 3">
    <name type="scientific">Flammeovirga pacifica</name>
    <dbReference type="NCBI Taxonomy" id="915059"/>
    <lineage>
        <taxon>Bacteria</taxon>
        <taxon>Pseudomonadati</taxon>
        <taxon>Bacteroidota</taxon>
        <taxon>Cytophagia</taxon>
        <taxon>Cytophagales</taxon>
        <taxon>Flammeovirgaceae</taxon>
        <taxon>Flammeovirga</taxon>
    </lineage>
</organism>
<gene>
    <name evidence="2" type="ORF">NH26_19625</name>
</gene>
<feature type="chain" id="PRO_5010196672" description="Secretory protein" evidence="1">
    <location>
        <begin position="26"/>
        <end position="279"/>
    </location>
</feature>
<accession>A0A1S1YS15</accession>
<feature type="signal peptide" evidence="1">
    <location>
        <begin position="1"/>
        <end position="25"/>
    </location>
</feature>
<dbReference type="PANTHER" id="PTHR33321:SF12">
    <property type="entry name" value="PLANT BASIC SECRETORY PROTEIN (BSP) FAMILY PROTEIN"/>
    <property type="match status" value="1"/>
</dbReference>
<dbReference type="InterPro" id="IPR007541">
    <property type="entry name" value="Uncharacterised_BSP"/>
</dbReference>
<dbReference type="RefSeq" id="WP_052431736.1">
    <property type="nucleotide sequence ID" value="NZ_JRYR02000002.1"/>
</dbReference>
<reference evidence="2 3" key="1">
    <citation type="journal article" date="2012" name="Int. J. Syst. Evol. Microbiol.">
        <title>Flammeovirga pacifica sp. nov., isolated from deep-sea sediment.</title>
        <authorList>
            <person name="Xu H."/>
            <person name="Fu Y."/>
            <person name="Yang N."/>
            <person name="Ding Z."/>
            <person name="Lai Q."/>
            <person name="Zeng R."/>
        </authorList>
    </citation>
    <scope>NUCLEOTIDE SEQUENCE [LARGE SCALE GENOMIC DNA]</scope>
    <source>
        <strain evidence="3">DSM 24597 / LMG 26175 / WPAGA1</strain>
    </source>
</reference>
<dbReference type="OrthoDB" id="5134860at2"/>
<evidence type="ECO:0008006" key="4">
    <source>
        <dbReference type="Google" id="ProtNLM"/>
    </source>
</evidence>
<evidence type="ECO:0000313" key="2">
    <source>
        <dbReference type="EMBL" id="OHX63824.1"/>
    </source>
</evidence>
<proteinExistence type="predicted"/>
<dbReference type="Pfam" id="PF04450">
    <property type="entry name" value="BSP"/>
    <property type="match status" value="1"/>
</dbReference>
<dbReference type="EMBL" id="JRYR02000002">
    <property type="protein sequence ID" value="OHX63824.1"/>
    <property type="molecule type" value="Genomic_DNA"/>
</dbReference>
<keyword evidence="1" id="KW-0732">Signal</keyword>
<dbReference type="PANTHER" id="PTHR33321">
    <property type="match status" value="1"/>
</dbReference>
<protein>
    <recommendedName>
        <fullName evidence="4">Secretory protein</fullName>
    </recommendedName>
</protein>
<evidence type="ECO:0000256" key="1">
    <source>
        <dbReference type="SAM" id="SignalP"/>
    </source>
</evidence>
<evidence type="ECO:0000313" key="3">
    <source>
        <dbReference type="Proteomes" id="UP000179797"/>
    </source>
</evidence>
<dbReference type="Proteomes" id="UP000179797">
    <property type="component" value="Unassembled WGS sequence"/>
</dbReference>
<keyword evidence="3" id="KW-1185">Reference proteome</keyword>
<name>A0A1S1YS15_FLAPC</name>
<dbReference type="PROSITE" id="PS51257">
    <property type="entry name" value="PROKAR_LIPOPROTEIN"/>
    <property type="match status" value="1"/>
</dbReference>
<comment type="caution">
    <text evidence="2">The sequence shown here is derived from an EMBL/GenBank/DDBJ whole genome shotgun (WGS) entry which is preliminary data.</text>
</comment>